<gene>
    <name evidence="1" type="ORF">GP486_001589</name>
</gene>
<name>A0A9P8LGK3_9PEZI</name>
<dbReference type="SUPFAM" id="SSF82199">
    <property type="entry name" value="SET domain"/>
    <property type="match status" value="1"/>
</dbReference>
<dbReference type="Proteomes" id="UP000750711">
    <property type="component" value="Unassembled WGS sequence"/>
</dbReference>
<sequence>MKRQHLPLAALQAWSKLNNIEFHGVDVQHIGGHPVDKGAAVIASRDVRSGEGGSPGMTLMRVPQELVLSAEKVAEWAKVDGCLREVLEAVGDFGKTDRGAVLIFLVMQLTISSLAGSERLGVTGPWTEYVRFLPVGALPTCWTEEERDLLAGTSLQVTSTFFSAA</sequence>
<evidence type="ECO:0000313" key="2">
    <source>
        <dbReference type="Proteomes" id="UP000750711"/>
    </source>
</evidence>
<keyword evidence="2" id="KW-1185">Reference proteome</keyword>
<reference evidence="1" key="1">
    <citation type="submission" date="2021-03" db="EMBL/GenBank/DDBJ databases">
        <title>Comparative genomics and phylogenomic investigation of the class Geoglossomycetes provide insights into ecological specialization and systematics.</title>
        <authorList>
            <person name="Melie T."/>
            <person name="Pirro S."/>
            <person name="Miller A.N."/>
            <person name="Quandt A."/>
        </authorList>
    </citation>
    <scope>NUCLEOTIDE SEQUENCE</scope>
    <source>
        <strain evidence="1">CAQ_001_2017</strain>
    </source>
</reference>
<proteinExistence type="predicted"/>
<protein>
    <submittedName>
        <fullName evidence="1">Uncharacterized protein</fullName>
    </submittedName>
</protein>
<dbReference type="InterPro" id="IPR046341">
    <property type="entry name" value="SET_dom_sf"/>
</dbReference>
<organism evidence="1 2">
    <name type="scientific">Trichoglossum hirsutum</name>
    <dbReference type="NCBI Taxonomy" id="265104"/>
    <lineage>
        <taxon>Eukaryota</taxon>
        <taxon>Fungi</taxon>
        <taxon>Dikarya</taxon>
        <taxon>Ascomycota</taxon>
        <taxon>Pezizomycotina</taxon>
        <taxon>Geoglossomycetes</taxon>
        <taxon>Geoglossales</taxon>
        <taxon>Geoglossaceae</taxon>
        <taxon>Trichoglossum</taxon>
    </lineage>
</organism>
<dbReference type="AlphaFoldDB" id="A0A9P8LGK3"/>
<accession>A0A9P8LGK3</accession>
<evidence type="ECO:0000313" key="1">
    <source>
        <dbReference type="EMBL" id="KAH0565019.1"/>
    </source>
</evidence>
<dbReference type="EMBL" id="JAGHQM010000147">
    <property type="protein sequence ID" value="KAH0565019.1"/>
    <property type="molecule type" value="Genomic_DNA"/>
</dbReference>
<dbReference type="Gene3D" id="3.90.1410.10">
    <property type="entry name" value="set domain protein methyltransferase, domain 1"/>
    <property type="match status" value="1"/>
</dbReference>
<comment type="caution">
    <text evidence="1">The sequence shown here is derived from an EMBL/GenBank/DDBJ whole genome shotgun (WGS) entry which is preliminary data.</text>
</comment>